<name>A0AAE9Z5P3_9GAMM</name>
<keyword evidence="4" id="KW-0547">Nucleotide-binding</keyword>
<evidence type="ECO:0000256" key="1">
    <source>
        <dbReference type="ARBA" id="ARBA00000085"/>
    </source>
</evidence>
<evidence type="ECO:0000256" key="2">
    <source>
        <dbReference type="ARBA" id="ARBA00012438"/>
    </source>
</evidence>
<dbReference type="PROSITE" id="PS50109">
    <property type="entry name" value="HIS_KIN"/>
    <property type="match status" value="1"/>
</dbReference>
<gene>
    <name evidence="4" type="ORF">SG34_009720</name>
</gene>
<sequence>MSDNNPYQVAYARERQARLHAETLLDEKTRALYNNVLQLRQTITELNDTQEKLIQSEKMASIGQLAAGIAHEINNPIGFSISNLATLTKCVESFLKLDELVSSRMTTDHDAKFFEQYQQLQKQEDIEFIREDIKKLLSDTINGLNRVKDIVTHIKKVSYQGEMTKDWCDINAFIEESLKVAWSELKYTMEVEKELQPIPRIMCHGNELHQVLLNMYVNAAHACEDNPQGLLKVRTSTKTRHKKDWVVIDISDNGVGISEKLRQKIFDPFYTTKPVGVGTGLGLSISFGIIEKHGGKIDVTSEEGRGSTFSIYLPVEA</sequence>
<dbReference type="InterPro" id="IPR004358">
    <property type="entry name" value="Sig_transdc_His_kin-like_C"/>
</dbReference>
<dbReference type="InterPro" id="IPR036890">
    <property type="entry name" value="HATPase_C_sf"/>
</dbReference>
<dbReference type="PRINTS" id="PR00344">
    <property type="entry name" value="BCTRLSENSOR"/>
</dbReference>
<proteinExistence type="predicted"/>
<dbReference type="RefSeq" id="WP_044841691.1">
    <property type="nucleotide sequence ID" value="NZ_CP059733.1"/>
</dbReference>
<keyword evidence="5" id="KW-1185">Reference proteome</keyword>
<dbReference type="EC" id="2.7.13.3" evidence="2"/>
<reference evidence="4 5" key="2">
    <citation type="journal article" date="2022" name="Mar. Drugs">
        <title>Bioassay-Guided Fractionation Leads to the Detection of Cholic Acid Generated by the Rare Thalassomonas sp.</title>
        <authorList>
            <person name="Pheiffer F."/>
            <person name="Schneider Y.K."/>
            <person name="Hansen E.H."/>
            <person name="Andersen J.H."/>
            <person name="Isaksson J."/>
            <person name="Busche T."/>
            <person name="R C."/>
            <person name="Kalinowski J."/>
            <person name="Zyl L.V."/>
            <person name="Trindade M."/>
        </authorList>
    </citation>
    <scope>NUCLEOTIDE SEQUENCE [LARGE SCALE GENOMIC DNA]</scope>
    <source>
        <strain evidence="4 5">XOM25</strain>
    </source>
</reference>
<keyword evidence="4" id="KW-0067">ATP-binding</keyword>
<dbReference type="PANTHER" id="PTHR43065:SF50">
    <property type="entry name" value="HISTIDINE KINASE"/>
    <property type="match status" value="1"/>
</dbReference>
<dbReference type="GO" id="GO:0005524">
    <property type="term" value="F:ATP binding"/>
    <property type="evidence" value="ECO:0007669"/>
    <property type="project" value="UniProtKB-KW"/>
</dbReference>
<dbReference type="AlphaFoldDB" id="A0AAE9Z5P3"/>
<dbReference type="KEGG" id="tvd:SG34_009720"/>
<dbReference type="Proteomes" id="UP000032352">
    <property type="component" value="Chromosome"/>
</dbReference>
<dbReference type="GO" id="GO:0004673">
    <property type="term" value="F:protein histidine kinase activity"/>
    <property type="evidence" value="ECO:0007669"/>
    <property type="project" value="UniProtKB-EC"/>
</dbReference>
<dbReference type="SMART" id="SM00387">
    <property type="entry name" value="HATPase_c"/>
    <property type="match status" value="1"/>
</dbReference>
<dbReference type="Gene3D" id="1.10.287.130">
    <property type="match status" value="1"/>
</dbReference>
<feature type="domain" description="Histidine kinase" evidence="3">
    <location>
        <begin position="68"/>
        <end position="317"/>
    </location>
</feature>
<accession>A0AAE9Z5P3</accession>
<dbReference type="InterPro" id="IPR003594">
    <property type="entry name" value="HATPase_dom"/>
</dbReference>
<dbReference type="Pfam" id="PF02518">
    <property type="entry name" value="HATPase_c"/>
    <property type="match status" value="1"/>
</dbReference>
<evidence type="ECO:0000313" key="4">
    <source>
        <dbReference type="EMBL" id="WDE07135.1"/>
    </source>
</evidence>
<reference evidence="4 5" key="1">
    <citation type="journal article" date="2015" name="Genome Announc.">
        <title>Draft Genome Sequences of Marine Isolates of Thalassomonas viridans and Thalassomonas actiniarum.</title>
        <authorList>
            <person name="Olonade I."/>
            <person name="van Zyl L.J."/>
            <person name="Trindade M."/>
        </authorList>
    </citation>
    <scope>NUCLEOTIDE SEQUENCE [LARGE SCALE GENOMIC DNA]</scope>
    <source>
        <strain evidence="4 5">XOM25</strain>
    </source>
</reference>
<dbReference type="InterPro" id="IPR005467">
    <property type="entry name" value="His_kinase_dom"/>
</dbReference>
<evidence type="ECO:0000259" key="3">
    <source>
        <dbReference type="PROSITE" id="PS50109"/>
    </source>
</evidence>
<dbReference type="Gene3D" id="3.30.565.10">
    <property type="entry name" value="Histidine kinase-like ATPase, C-terminal domain"/>
    <property type="match status" value="1"/>
</dbReference>
<dbReference type="PANTHER" id="PTHR43065">
    <property type="entry name" value="SENSOR HISTIDINE KINASE"/>
    <property type="match status" value="1"/>
</dbReference>
<dbReference type="SUPFAM" id="SSF55874">
    <property type="entry name" value="ATPase domain of HSP90 chaperone/DNA topoisomerase II/histidine kinase"/>
    <property type="match status" value="1"/>
</dbReference>
<protein>
    <recommendedName>
        <fullName evidence="2">histidine kinase</fullName>
        <ecNumber evidence="2">2.7.13.3</ecNumber>
    </recommendedName>
</protein>
<organism evidence="4 5">
    <name type="scientific">Thalassomonas viridans</name>
    <dbReference type="NCBI Taxonomy" id="137584"/>
    <lineage>
        <taxon>Bacteria</taxon>
        <taxon>Pseudomonadati</taxon>
        <taxon>Pseudomonadota</taxon>
        <taxon>Gammaproteobacteria</taxon>
        <taxon>Alteromonadales</taxon>
        <taxon>Colwelliaceae</taxon>
        <taxon>Thalassomonas</taxon>
    </lineage>
</organism>
<comment type="catalytic activity">
    <reaction evidence="1">
        <text>ATP + protein L-histidine = ADP + protein N-phospho-L-histidine.</text>
        <dbReference type="EC" id="2.7.13.3"/>
    </reaction>
</comment>
<dbReference type="EMBL" id="CP059733">
    <property type="protein sequence ID" value="WDE07135.1"/>
    <property type="molecule type" value="Genomic_DNA"/>
</dbReference>
<evidence type="ECO:0000313" key="5">
    <source>
        <dbReference type="Proteomes" id="UP000032352"/>
    </source>
</evidence>